<dbReference type="Proteomes" id="UP001589774">
    <property type="component" value="Unassembled WGS sequence"/>
</dbReference>
<dbReference type="Pfam" id="PF04738">
    <property type="entry name" value="Lant_dehydr_N"/>
    <property type="match status" value="2"/>
</dbReference>
<proteinExistence type="predicted"/>
<protein>
    <submittedName>
        <fullName evidence="3">Thiopeptide-type bacteriocin biosynthesis protein</fullName>
    </submittedName>
</protein>
<evidence type="ECO:0000313" key="4">
    <source>
        <dbReference type="Proteomes" id="UP001589774"/>
    </source>
</evidence>
<comment type="caution">
    <text evidence="3">The sequence shown here is derived from an EMBL/GenBank/DDBJ whole genome shotgun (WGS) entry which is preliminary data.</text>
</comment>
<dbReference type="NCBIfam" id="TIGR03891">
    <property type="entry name" value="thiopep_ocin"/>
    <property type="match status" value="1"/>
</dbReference>
<sequence length="934" mass="108987">MDLKLLPTVISRTPLFSYEDTLEDKWDELKEAIKISSKDLYEQIKDTRKEDYDKLPEKVRFSCWKYFNRARFRATPFGPFGSITMVPLEREGSEVIVEKDPTLHTFTNWIHKDTLLSDLPNLYKNAKFFQANTSVYPCGDQLRYISTLEDGTFEIASIDKQAIIEDVLQRCKTTIAKEKIVKHLISKYELELAVVDDFLIQLIELQLLLTDLHPNIIGTDYFKRVGLDGQEFKENPYIIATRSLLKGSLSTQQFKVIPEAINFIKDYLPQPVHKPLEDFKRAFQLKFEYREVPLLEALDPELGVGYNELESSPHTDELIELLKGSRIQENEQIPYTPFHQFLLNGILKGEDIQLEELAKHNLPKYATKLPNTFSLIIQEIDGQILIQQAGGATANSLIGRFTLENPSLTRYSKELVRIEEEANPEIIFFDIAYQSERKVDSVNRRDNLYHYELPLLTWTENEHQLRLDDVYISVKGNEIVLRAKSLAKRIVPRLASAYNYTRSDLSIFRLLCDIQHQHLLTSLTINLNKIFPQLNYYPRVNYKNLVFSPRMWKIDGETFLNESIPIRALKKYLKKAGIPSTFKCLNSDQYLLFNTDSDEDLEFLLQYIKSGKELYITETALPKKSAIKSKQKRPFLSELNIHLHNTANRYKTFSTGLTKINADQRISMIGQDWLYVEIYIHPLHSNVLLTENISPYLEKVKPNISKWFFIRYSAPSPHIRLRLKLTDPTSFHEAIFQLTKHLSREIESGIISDLQIKNYHREIERYGVSTIDQAEHCFWKDSEYTFMLIKNNIDQHTSYRLVLRLLGDLLNQLDVDPKKISAFIKNGGDAFAEEFKVEMKGFKAINELFSHLKREKVSISLPKKIERAYQALLKQVSLLLKQTNVNESLQLIRDLVHMHVNRLFTTDQRVHELIIYQFYLKELLAQQNRLKQQA</sequence>
<keyword evidence="4" id="KW-1185">Reference proteome</keyword>
<dbReference type="EMBL" id="JBHLWO010000001">
    <property type="protein sequence ID" value="MFC0317197.1"/>
    <property type="molecule type" value="Genomic_DNA"/>
</dbReference>
<dbReference type="InterPro" id="IPR023809">
    <property type="entry name" value="Thiopep_bacteriocin_synth_dom"/>
</dbReference>
<feature type="domain" description="Lantibiotic dehydratase N-terminal" evidence="1">
    <location>
        <begin position="28"/>
        <end position="225"/>
    </location>
</feature>
<dbReference type="RefSeq" id="WP_130854781.1">
    <property type="nucleotide sequence ID" value="NZ_JBHLWO010000001.1"/>
</dbReference>
<dbReference type="Pfam" id="PF14028">
    <property type="entry name" value="Lant_dehydr_C"/>
    <property type="match status" value="1"/>
</dbReference>
<feature type="domain" description="Lantibiotic dehydratase N-terminal" evidence="1">
    <location>
        <begin position="260"/>
        <end position="604"/>
    </location>
</feature>
<dbReference type="InterPro" id="IPR006827">
    <property type="entry name" value="Lant_deHydtase_N"/>
</dbReference>
<evidence type="ECO:0000259" key="2">
    <source>
        <dbReference type="Pfam" id="PF14028"/>
    </source>
</evidence>
<reference evidence="3 4" key="1">
    <citation type="submission" date="2024-09" db="EMBL/GenBank/DDBJ databases">
        <authorList>
            <person name="Sun Q."/>
            <person name="Mori K."/>
        </authorList>
    </citation>
    <scope>NUCLEOTIDE SEQUENCE [LARGE SCALE GENOMIC DNA]</scope>
    <source>
        <strain evidence="3 4">CCM 7765</strain>
    </source>
</reference>
<evidence type="ECO:0000259" key="1">
    <source>
        <dbReference type="Pfam" id="PF04738"/>
    </source>
</evidence>
<accession>A0ABV6HF00</accession>
<evidence type="ECO:0000313" key="3">
    <source>
        <dbReference type="EMBL" id="MFC0317197.1"/>
    </source>
</evidence>
<gene>
    <name evidence="3" type="ORF">ACFFI0_02705</name>
</gene>
<name>A0ABV6HF00_9SPHI</name>
<feature type="domain" description="Thiopeptide-type bacteriocin biosynthesis" evidence="2">
    <location>
        <begin position="673"/>
        <end position="919"/>
    </location>
</feature>
<organism evidence="3 4">
    <name type="scientific">Olivibacter oleidegradans</name>
    <dbReference type="NCBI Taxonomy" id="760123"/>
    <lineage>
        <taxon>Bacteria</taxon>
        <taxon>Pseudomonadati</taxon>
        <taxon>Bacteroidota</taxon>
        <taxon>Sphingobacteriia</taxon>
        <taxon>Sphingobacteriales</taxon>
        <taxon>Sphingobacteriaceae</taxon>
        <taxon>Olivibacter</taxon>
    </lineage>
</organism>